<dbReference type="InterPro" id="IPR019747">
    <property type="entry name" value="FERM_CS"/>
</dbReference>
<dbReference type="GO" id="GO:0005912">
    <property type="term" value="C:adherens junction"/>
    <property type="evidence" value="ECO:0007669"/>
    <property type="project" value="UniProtKB-SubCell"/>
</dbReference>
<dbReference type="InterPro" id="IPR029071">
    <property type="entry name" value="Ubiquitin-like_domsf"/>
</dbReference>
<dbReference type="Gene3D" id="2.30.29.30">
    <property type="entry name" value="Pleckstrin-homology domain (PH domain)/Phosphotyrosine-binding domain (PTB)"/>
    <property type="match status" value="1"/>
</dbReference>
<dbReference type="InterPro" id="IPR000299">
    <property type="entry name" value="FERM_domain"/>
</dbReference>
<protein>
    <recommendedName>
        <fullName evidence="3">Moesin/ezrin/radixin homolog 1</fullName>
    </recommendedName>
</protein>
<dbReference type="VEuPathDB" id="VectorBase:PHUM004630"/>
<dbReference type="Gene3D" id="1.20.80.10">
    <property type="match status" value="1"/>
</dbReference>
<evidence type="ECO:0000256" key="1">
    <source>
        <dbReference type="ARBA" id="ARBA00004496"/>
    </source>
</evidence>
<dbReference type="EMBL" id="AAZO01000054">
    <property type="status" value="NOT_ANNOTATED_CDS"/>
    <property type="molecule type" value="Genomic_DNA"/>
</dbReference>
<dbReference type="EMBL" id="DS234989">
    <property type="protein sequence ID" value="EEB09931.1"/>
    <property type="molecule type" value="Genomic_DNA"/>
</dbReference>
<dbReference type="FunFam" id="1.20.80.10:FF:000003">
    <property type="entry name" value="Tyrosine-protein phosphatase non-receptor type 4"/>
    <property type="match status" value="1"/>
</dbReference>
<dbReference type="Gene3D" id="3.10.20.90">
    <property type="entry name" value="Phosphatidylinositol 3-kinase Catalytic Subunit, Chain A, domain 1"/>
    <property type="match status" value="1"/>
</dbReference>
<dbReference type="InterPro" id="IPR000798">
    <property type="entry name" value="Ez/rad/moesin-like"/>
</dbReference>
<dbReference type="SUPFAM" id="SSF47031">
    <property type="entry name" value="Second domain of FERM"/>
    <property type="match status" value="1"/>
</dbReference>
<dbReference type="STRING" id="121224.E0V975"/>
<dbReference type="GO" id="GO:0008092">
    <property type="term" value="F:cytoskeletal protein binding"/>
    <property type="evidence" value="ECO:0007669"/>
    <property type="project" value="InterPro"/>
</dbReference>
<sequence length="358" mass="41978">MIENVSRRAFITSSGSYNVRASEQAKERRRKTIDSVVIFLDDTQHTFRIDKHAKGQELLDAVFLHLELIEKDYFGLQFVDNGNLKIYNYYFTVVFSKKAILEIIFLVKFYVMDPSKLQEEYTRYHFYLQVRKDILSGRLIVPTSAACLLASYMVQSELGDYNPVDHSYGYLSTLALIPNQNEELERKICELHKLHKGQTPADAEYNFLDHAKRLEMYGVDLHKARDSSNKEIYLGVSSIGLVVFQNNIKVNTFSWSKIVKISFKQKQFFVQLRREQSENYDTLLGFNMVSYRSCKSLWKCCVEHHTFFRLQSPQLRSRRFPLGLRFGIGSRFSYSGKTEFQTVEEGKQRAKMERNFVR</sequence>
<evidence type="ECO:0000256" key="6">
    <source>
        <dbReference type="ARBA" id="ARBA00043944"/>
    </source>
</evidence>
<dbReference type="InterPro" id="IPR019748">
    <property type="entry name" value="FERM_central"/>
</dbReference>
<dbReference type="InParanoid" id="E0V975"/>
<dbReference type="AlphaFoldDB" id="E0V975"/>
<keyword evidence="5" id="KW-0965">Cell junction</keyword>
<evidence type="ECO:0000256" key="5">
    <source>
        <dbReference type="ARBA" id="ARBA00022949"/>
    </source>
</evidence>
<dbReference type="InterPro" id="IPR035963">
    <property type="entry name" value="FERM_2"/>
</dbReference>
<dbReference type="InterPro" id="IPR014352">
    <property type="entry name" value="FERM/acyl-CoA-bd_prot_sf"/>
</dbReference>
<dbReference type="CDD" id="cd13189">
    <property type="entry name" value="FERM_C_PTPN4_PTPN3_like"/>
    <property type="match status" value="1"/>
</dbReference>
<dbReference type="InterPro" id="IPR019749">
    <property type="entry name" value="Band_41_domain"/>
</dbReference>
<evidence type="ECO:0000256" key="4">
    <source>
        <dbReference type="ARBA" id="ARBA00022490"/>
    </source>
</evidence>
<evidence type="ECO:0000259" key="7">
    <source>
        <dbReference type="PROSITE" id="PS50057"/>
    </source>
</evidence>
<evidence type="ECO:0000313" key="8">
    <source>
        <dbReference type="EMBL" id="EEB09931.1"/>
    </source>
</evidence>
<dbReference type="GeneID" id="8233487"/>
<evidence type="ECO:0000313" key="9">
    <source>
        <dbReference type="EnsemblMetazoa" id="PHUM004630-PA"/>
    </source>
</evidence>
<dbReference type="Pfam" id="PF09380">
    <property type="entry name" value="FERM_C"/>
    <property type="match status" value="1"/>
</dbReference>
<dbReference type="eggNOG" id="KOG0792">
    <property type="taxonomic scope" value="Eukaryota"/>
</dbReference>
<reference evidence="8" key="1">
    <citation type="submission" date="2007-04" db="EMBL/GenBank/DDBJ databases">
        <title>Annotation of Pediculus humanus corporis strain USDA.</title>
        <authorList>
            <person name="Kirkness E."/>
            <person name="Hannick L."/>
            <person name="Hass B."/>
            <person name="Bruggner R."/>
            <person name="Lawson D."/>
            <person name="Bidwell S."/>
            <person name="Joardar V."/>
            <person name="Caler E."/>
            <person name="Walenz B."/>
            <person name="Inman J."/>
            <person name="Schobel S."/>
            <person name="Galinsky K."/>
            <person name="Amedeo P."/>
            <person name="Strausberg R."/>
        </authorList>
    </citation>
    <scope>NUCLEOTIDE SEQUENCE</scope>
    <source>
        <strain evidence="8">USDA</strain>
    </source>
</reference>
<dbReference type="Proteomes" id="UP000009046">
    <property type="component" value="Unassembled WGS sequence"/>
</dbReference>
<gene>
    <name evidence="9" type="primary">8233487</name>
    <name evidence="8" type="ORF">Phum_PHUM004630</name>
</gene>
<dbReference type="PROSITE" id="PS50057">
    <property type="entry name" value="FERM_3"/>
    <property type="match status" value="1"/>
</dbReference>
<organism>
    <name type="scientific">Pediculus humanus subsp. corporis</name>
    <name type="common">Body louse</name>
    <dbReference type="NCBI Taxonomy" id="121224"/>
    <lineage>
        <taxon>Eukaryota</taxon>
        <taxon>Metazoa</taxon>
        <taxon>Ecdysozoa</taxon>
        <taxon>Arthropoda</taxon>
        <taxon>Hexapoda</taxon>
        <taxon>Insecta</taxon>
        <taxon>Pterygota</taxon>
        <taxon>Neoptera</taxon>
        <taxon>Paraneoptera</taxon>
        <taxon>Psocodea</taxon>
        <taxon>Troctomorpha</taxon>
        <taxon>Phthiraptera</taxon>
        <taxon>Anoplura</taxon>
        <taxon>Pediculidae</taxon>
        <taxon>Pediculus</taxon>
    </lineage>
</organism>
<dbReference type="GO" id="GO:0030182">
    <property type="term" value="P:neuron differentiation"/>
    <property type="evidence" value="ECO:0007669"/>
    <property type="project" value="UniProtKB-ARBA"/>
</dbReference>
<dbReference type="InterPro" id="IPR018980">
    <property type="entry name" value="FERM_PH-like_C"/>
</dbReference>
<dbReference type="FunFam" id="2.30.29.30:FF:000002">
    <property type="entry name" value="Band 4.1-like protein 5 isoform 1"/>
    <property type="match status" value="1"/>
</dbReference>
<dbReference type="GO" id="GO:0016020">
    <property type="term" value="C:membrane"/>
    <property type="evidence" value="ECO:0007669"/>
    <property type="project" value="UniProtKB-ARBA"/>
</dbReference>
<feature type="domain" description="FERM" evidence="7">
    <location>
        <begin position="33"/>
        <end position="312"/>
    </location>
</feature>
<dbReference type="PROSITE" id="PS00661">
    <property type="entry name" value="FERM_2"/>
    <property type="match status" value="1"/>
</dbReference>
<dbReference type="EnsemblMetazoa" id="PHUM004630-RA">
    <property type="protein sequence ID" value="PHUM004630-PA"/>
    <property type="gene ID" value="PHUM004630"/>
</dbReference>
<dbReference type="OrthoDB" id="5854685at2759"/>
<dbReference type="GO" id="GO:0009887">
    <property type="term" value="P:animal organ morphogenesis"/>
    <property type="evidence" value="ECO:0007669"/>
    <property type="project" value="UniProtKB-ARBA"/>
</dbReference>
<dbReference type="HOGENOM" id="CLU_003623_1_1_1"/>
<proteinExistence type="predicted"/>
<dbReference type="CDD" id="cd14473">
    <property type="entry name" value="FERM_B-lobe"/>
    <property type="match status" value="1"/>
</dbReference>
<dbReference type="SUPFAM" id="SSF50729">
    <property type="entry name" value="PH domain-like"/>
    <property type="match status" value="1"/>
</dbReference>
<reference evidence="9" key="3">
    <citation type="submission" date="2021-02" db="UniProtKB">
        <authorList>
            <consortium name="EnsemblMetazoa"/>
        </authorList>
    </citation>
    <scope>IDENTIFICATION</scope>
    <source>
        <strain evidence="9">USDA</strain>
    </source>
</reference>
<keyword evidence="10" id="KW-1185">Reference proteome</keyword>
<dbReference type="GO" id="GO:0071944">
    <property type="term" value="C:cell periphery"/>
    <property type="evidence" value="ECO:0007669"/>
    <property type="project" value="UniProtKB-ARBA"/>
</dbReference>
<evidence type="ECO:0000256" key="2">
    <source>
        <dbReference type="ARBA" id="ARBA00004536"/>
    </source>
</evidence>
<dbReference type="Pfam" id="PF09379">
    <property type="entry name" value="FERM_N"/>
    <property type="match status" value="1"/>
</dbReference>
<dbReference type="Pfam" id="PF00373">
    <property type="entry name" value="FERM_M"/>
    <property type="match status" value="1"/>
</dbReference>
<dbReference type="KEGG" id="phu:Phum_PHUM004630"/>
<accession>E0V975</accession>
<dbReference type="PRINTS" id="PR00935">
    <property type="entry name" value="BAND41"/>
</dbReference>
<dbReference type="InterPro" id="IPR041783">
    <property type="entry name" value="PTPN3/4_FERM_C"/>
</dbReference>
<dbReference type="GO" id="GO:0005856">
    <property type="term" value="C:cytoskeleton"/>
    <property type="evidence" value="ECO:0007669"/>
    <property type="project" value="TreeGrafter"/>
</dbReference>
<evidence type="ECO:0000256" key="3">
    <source>
        <dbReference type="ARBA" id="ARBA00022025"/>
    </source>
</evidence>
<dbReference type="GO" id="GO:0016028">
    <property type="term" value="C:rhabdomere"/>
    <property type="evidence" value="ECO:0007669"/>
    <property type="project" value="UniProtKB-SubCell"/>
</dbReference>
<reference evidence="8" key="2">
    <citation type="submission" date="2007-04" db="EMBL/GenBank/DDBJ databases">
        <title>The genome of the human body louse.</title>
        <authorList>
            <consortium name="The Human Body Louse Genome Consortium"/>
            <person name="Kirkness E."/>
            <person name="Walenz B."/>
            <person name="Hass B."/>
            <person name="Bruggner R."/>
            <person name="Strausberg R."/>
        </authorList>
    </citation>
    <scope>NUCLEOTIDE SEQUENCE</scope>
    <source>
        <strain evidence="8">USDA</strain>
    </source>
</reference>
<dbReference type="GO" id="GO:0005737">
    <property type="term" value="C:cytoplasm"/>
    <property type="evidence" value="ECO:0007669"/>
    <property type="project" value="UniProtKB-SubCell"/>
</dbReference>
<dbReference type="PANTHER" id="PTHR23280:SF27">
    <property type="entry name" value="TYROSINE-PROTEIN PHOSPHATASE NON-RECEPTOR TYPE"/>
    <property type="match status" value="1"/>
</dbReference>
<comment type="subcellular location">
    <subcellularLocation>
        <location evidence="2">Cell junction</location>
        <location evidence="2">Adherens junction</location>
    </subcellularLocation>
    <subcellularLocation>
        <location evidence="6">Cell projection</location>
        <location evidence="6">Rhabdomere</location>
    </subcellularLocation>
    <subcellularLocation>
        <location evidence="1">Cytoplasm</location>
    </subcellularLocation>
</comment>
<keyword evidence="4" id="KW-0963">Cytoplasm</keyword>
<dbReference type="PANTHER" id="PTHR23280">
    <property type="entry name" value="4.1 G PROTEIN"/>
    <property type="match status" value="1"/>
</dbReference>
<dbReference type="CTD" id="8233487"/>
<dbReference type="InterPro" id="IPR018979">
    <property type="entry name" value="FERM_N"/>
</dbReference>
<dbReference type="GO" id="GO:0031032">
    <property type="term" value="P:actomyosin structure organization"/>
    <property type="evidence" value="ECO:0007669"/>
    <property type="project" value="TreeGrafter"/>
</dbReference>
<dbReference type="OMA" id="EFNFLKH"/>
<dbReference type="RefSeq" id="XP_002422669.1">
    <property type="nucleotide sequence ID" value="XM_002422624.1"/>
</dbReference>
<name>E0V975_PEDHC</name>
<evidence type="ECO:0000313" key="10">
    <source>
        <dbReference type="Proteomes" id="UP000009046"/>
    </source>
</evidence>
<dbReference type="SMART" id="SM01196">
    <property type="entry name" value="FERM_C"/>
    <property type="match status" value="1"/>
</dbReference>
<dbReference type="SMART" id="SM00295">
    <property type="entry name" value="B41"/>
    <property type="match status" value="1"/>
</dbReference>
<dbReference type="InterPro" id="IPR011993">
    <property type="entry name" value="PH-like_dom_sf"/>
</dbReference>
<dbReference type="SUPFAM" id="SSF54236">
    <property type="entry name" value="Ubiquitin-like"/>
    <property type="match status" value="1"/>
</dbReference>
<dbReference type="PRINTS" id="PR00661">
    <property type="entry name" value="ERMFAMILY"/>
</dbReference>